<feature type="domain" description="N-acetyltransferase" evidence="1">
    <location>
        <begin position="17"/>
        <end position="170"/>
    </location>
</feature>
<dbReference type="InterPro" id="IPR000182">
    <property type="entry name" value="GNAT_dom"/>
</dbReference>
<dbReference type="Proteomes" id="UP000316252">
    <property type="component" value="Unassembled WGS sequence"/>
</dbReference>
<comment type="caution">
    <text evidence="2">The sequence shown here is derived from an EMBL/GenBank/DDBJ whole genome shotgun (WGS) entry which is preliminary data.</text>
</comment>
<evidence type="ECO:0000313" key="3">
    <source>
        <dbReference type="Proteomes" id="UP000316252"/>
    </source>
</evidence>
<dbReference type="PANTHER" id="PTHR43610:SF1">
    <property type="entry name" value="N-ACETYLTRANSFERASE DOMAIN-CONTAINING PROTEIN"/>
    <property type="match status" value="1"/>
</dbReference>
<organism evidence="2 3">
    <name type="scientific">Schumannella soli</name>
    <dbReference type="NCBI Taxonomy" id="2590779"/>
    <lineage>
        <taxon>Bacteria</taxon>
        <taxon>Bacillati</taxon>
        <taxon>Actinomycetota</taxon>
        <taxon>Actinomycetes</taxon>
        <taxon>Micrococcales</taxon>
        <taxon>Microbacteriaceae</taxon>
        <taxon>Schumannella</taxon>
    </lineage>
</organism>
<dbReference type="Gene3D" id="3.40.630.30">
    <property type="match status" value="1"/>
</dbReference>
<keyword evidence="2" id="KW-0808">Transferase</keyword>
<dbReference type="Pfam" id="PF13302">
    <property type="entry name" value="Acetyltransf_3"/>
    <property type="match status" value="1"/>
</dbReference>
<dbReference type="InterPro" id="IPR016181">
    <property type="entry name" value="Acyl_CoA_acyltransferase"/>
</dbReference>
<evidence type="ECO:0000259" key="1">
    <source>
        <dbReference type="Pfam" id="PF13302"/>
    </source>
</evidence>
<dbReference type="RefSeq" id="WP_141162158.1">
    <property type="nucleotide sequence ID" value="NZ_VHQG01000001.1"/>
</dbReference>
<accession>A0A506Y7Z5</accession>
<gene>
    <name evidence="2" type="ORF">FJ657_02915</name>
</gene>
<protein>
    <submittedName>
        <fullName evidence="2">GNAT family N-acetyltransferase</fullName>
    </submittedName>
</protein>
<reference evidence="2 3" key="1">
    <citation type="submission" date="2019-06" db="EMBL/GenBank/DDBJ databases">
        <authorList>
            <person name="Li F."/>
        </authorList>
    </citation>
    <scope>NUCLEOTIDE SEQUENCE [LARGE SCALE GENOMIC DNA]</scope>
    <source>
        <strain evidence="2 3">10F1D-1</strain>
    </source>
</reference>
<dbReference type="EMBL" id="VHQG01000001">
    <property type="protein sequence ID" value="TPW77630.1"/>
    <property type="molecule type" value="Genomic_DNA"/>
</dbReference>
<dbReference type="OrthoDB" id="9795199at2"/>
<keyword evidence="3" id="KW-1185">Reference proteome</keyword>
<dbReference type="AlphaFoldDB" id="A0A506Y7Z5"/>
<dbReference type="PANTHER" id="PTHR43610">
    <property type="entry name" value="BLL6696 PROTEIN"/>
    <property type="match status" value="1"/>
</dbReference>
<dbReference type="GO" id="GO:0016747">
    <property type="term" value="F:acyltransferase activity, transferring groups other than amino-acyl groups"/>
    <property type="evidence" value="ECO:0007669"/>
    <property type="project" value="InterPro"/>
</dbReference>
<dbReference type="SUPFAM" id="SSF55729">
    <property type="entry name" value="Acyl-CoA N-acyltransferases (Nat)"/>
    <property type="match status" value="1"/>
</dbReference>
<name>A0A506Y7Z5_9MICO</name>
<proteinExistence type="predicted"/>
<sequence>MTATRPAPTVLTGRFVRLEPFDAEAHTDGLFAALAHPEVFAGGYGGGPAGLPADRAAFGDWVAGYGNADDARKFVVRLIGGADGGGGAGDADGVGGTIVGASTLGDLDERTEQLQLGWTGYDPRVWGTAVNPETKLLLLGHAFTHGYGRVKIQADSQNDRSRAAILKLGATFEGVLRRDRVRADGTFSGTAVHSILIDEWPAVRAGLEARLARHTAPIELADRS</sequence>
<evidence type="ECO:0000313" key="2">
    <source>
        <dbReference type="EMBL" id="TPW77630.1"/>
    </source>
</evidence>